<sequence length="290" mass="32044">MSTLYQRIIELSDTEIAISLLHYLESDISTDGKTKKVLLSEISDLINATIRGAIISEARSYNVNNVNNTNYNILDGDGYNEININPSSANREAKFPDPTLAVNLNRKLKIRNGGNGTHKITLTPFAAETFNVMSGNEEWTLSSFELIQAGDWCEFIGNGTNWIKCNEPYWHKFNNPATGAKVSKTTGWTADQFTPGGFEITFSEAPIGSIAVRDVISQGGTQSTIFYRKSGDTNISNTPSGSSELSHVLMFSDDDVIQGVYWMSSDLKIQIAVTNVNTDVNVQYPIEYLQ</sequence>
<evidence type="ECO:0000313" key="1">
    <source>
        <dbReference type="EMBL" id="KKN63351.1"/>
    </source>
</evidence>
<dbReference type="EMBL" id="LAZR01000593">
    <property type="protein sequence ID" value="KKN63351.1"/>
    <property type="molecule type" value="Genomic_DNA"/>
</dbReference>
<comment type="caution">
    <text evidence="1">The sequence shown here is derived from an EMBL/GenBank/DDBJ whole genome shotgun (WGS) entry which is preliminary data.</text>
</comment>
<gene>
    <name evidence="1" type="ORF">LCGC14_0502990</name>
</gene>
<reference evidence="1" key="1">
    <citation type="journal article" date="2015" name="Nature">
        <title>Complex archaea that bridge the gap between prokaryotes and eukaryotes.</title>
        <authorList>
            <person name="Spang A."/>
            <person name="Saw J.H."/>
            <person name="Jorgensen S.L."/>
            <person name="Zaremba-Niedzwiedzka K."/>
            <person name="Martijn J."/>
            <person name="Lind A.E."/>
            <person name="van Eijk R."/>
            <person name="Schleper C."/>
            <person name="Guy L."/>
            <person name="Ettema T.J."/>
        </authorList>
    </citation>
    <scope>NUCLEOTIDE SEQUENCE</scope>
</reference>
<accession>A0A0F9UQB7</accession>
<protein>
    <submittedName>
        <fullName evidence="1">Uncharacterized protein</fullName>
    </submittedName>
</protein>
<organism evidence="1">
    <name type="scientific">marine sediment metagenome</name>
    <dbReference type="NCBI Taxonomy" id="412755"/>
    <lineage>
        <taxon>unclassified sequences</taxon>
        <taxon>metagenomes</taxon>
        <taxon>ecological metagenomes</taxon>
    </lineage>
</organism>
<dbReference type="AlphaFoldDB" id="A0A0F9UQB7"/>
<name>A0A0F9UQB7_9ZZZZ</name>
<proteinExistence type="predicted"/>